<dbReference type="PANTHER" id="PTHR11349">
    <property type="entry name" value="NUCLEOSIDE DIPHOSPHATE KINASE"/>
    <property type="match status" value="1"/>
</dbReference>
<evidence type="ECO:0000259" key="8">
    <source>
        <dbReference type="SMART" id="SM00562"/>
    </source>
</evidence>
<dbReference type="PROSITE" id="PS51374">
    <property type="entry name" value="NDPK_LIKE"/>
    <property type="match status" value="1"/>
</dbReference>
<feature type="binding site" evidence="6">
    <location>
        <position position="157"/>
    </location>
    <ligand>
        <name>ATP</name>
        <dbReference type="ChEBI" id="CHEBI:30616"/>
    </ligand>
</feature>
<gene>
    <name evidence="9" type="ORF">CYY_002531</name>
</gene>
<dbReference type="HAMAP" id="MF_00451">
    <property type="entry name" value="NDP_kinase"/>
    <property type="match status" value="1"/>
</dbReference>
<dbReference type="Gene3D" id="3.30.70.141">
    <property type="entry name" value="Nucleoside diphosphate kinase-like domain"/>
    <property type="match status" value="1"/>
</dbReference>
<evidence type="ECO:0000313" key="10">
    <source>
        <dbReference type="Proteomes" id="UP000695562"/>
    </source>
</evidence>
<feature type="binding site" evidence="6">
    <location>
        <position position="174"/>
    </location>
    <ligand>
        <name>ATP</name>
        <dbReference type="ChEBI" id="CHEBI:30616"/>
    </ligand>
</feature>
<reference evidence="9" key="1">
    <citation type="submission" date="2020-01" db="EMBL/GenBank/DDBJ databases">
        <title>Development of genomics and gene disruption for Polysphondylium violaceum indicates a role for the polyketide synthase stlB in stalk morphogenesis.</title>
        <authorList>
            <person name="Narita B."/>
            <person name="Kawabe Y."/>
            <person name="Kin K."/>
            <person name="Saito T."/>
            <person name="Gibbs R."/>
            <person name="Kuspa A."/>
            <person name="Muzny D."/>
            <person name="Queller D."/>
            <person name="Richards S."/>
            <person name="Strassman J."/>
            <person name="Sucgang R."/>
            <person name="Worley K."/>
            <person name="Schaap P."/>
        </authorList>
    </citation>
    <scope>NUCLEOTIDE SEQUENCE</scope>
    <source>
        <strain evidence="9">QSvi11</strain>
    </source>
</reference>
<dbReference type="GO" id="GO:0006228">
    <property type="term" value="P:UTP biosynthetic process"/>
    <property type="evidence" value="ECO:0007669"/>
    <property type="project" value="InterPro"/>
</dbReference>
<dbReference type="Proteomes" id="UP000695562">
    <property type="component" value="Unassembled WGS sequence"/>
</dbReference>
<dbReference type="NCBIfam" id="NF001908">
    <property type="entry name" value="PRK00668.1"/>
    <property type="match status" value="1"/>
</dbReference>
<dbReference type="EMBL" id="AJWJ01000070">
    <property type="protein sequence ID" value="KAF2076178.1"/>
    <property type="molecule type" value="Genomic_DNA"/>
</dbReference>
<dbReference type="FunFam" id="3.30.70.141:FF:000002">
    <property type="entry name" value="Nucleoside diphosphate kinase"/>
    <property type="match status" value="1"/>
</dbReference>
<evidence type="ECO:0000256" key="3">
    <source>
        <dbReference type="ARBA" id="ARBA00012966"/>
    </source>
</evidence>
<dbReference type="InterPro" id="IPR001564">
    <property type="entry name" value="Nucleoside_diP_kinase"/>
</dbReference>
<name>A0A8J4PXZ2_9MYCE</name>
<evidence type="ECO:0000256" key="5">
    <source>
        <dbReference type="ARBA" id="ARBA00022777"/>
    </source>
</evidence>
<dbReference type="CDD" id="cd04413">
    <property type="entry name" value="NDPk_I"/>
    <property type="match status" value="1"/>
</dbReference>
<dbReference type="GO" id="GO:0004550">
    <property type="term" value="F:nucleoside diphosphate kinase activity"/>
    <property type="evidence" value="ECO:0007669"/>
    <property type="project" value="UniProtKB-EC"/>
</dbReference>
<accession>A0A8J4PXZ2</accession>
<feature type="binding site" evidence="6">
    <location>
        <position position="184"/>
    </location>
    <ligand>
        <name>ATP</name>
        <dbReference type="ChEBI" id="CHEBI:30616"/>
    </ligand>
</feature>
<dbReference type="GO" id="GO:0006241">
    <property type="term" value="P:CTP biosynthetic process"/>
    <property type="evidence" value="ECO:0007669"/>
    <property type="project" value="InterPro"/>
</dbReference>
<feature type="binding site" evidence="6">
    <location>
        <position position="163"/>
    </location>
    <ligand>
        <name>ATP</name>
        <dbReference type="ChEBI" id="CHEBI:30616"/>
    </ligand>
</feature>
<dbReference type="InterPro" id="IPR034907">
    <property type="entry name" value="NDK-like_dom"/>
</dbReference>
<dbReference type="EC" id="2.7.4.6" evidence="3"/>
<comment type="similarity">
    <text evidence="2 6 7">Belongs to the NDK family.</text>
</comment>
<feature type="domain" description="Nucleoside diphosphate kinase-like" evidence="8">
    <location>
        <begin position="73"/>
        <end position="210"/>
    </location>
</feature>
<comment type="caution">
    <text evidence="9">The sequence shown here is derived from an EMBL/GenBank/DDBJ whole genome shotgun (WGS) entry which is preliminary data.</text>
</comment>
<dbReference type="AlphaFoldDB" id="A0A8J4PXZ2"/>
<evidence type="ECO:0000256" key="1">
    <source>
        <dbReference type="ARBA" id="ARBA00001946"/>
    </source>
</evidence>
<keyword evidence="5" id="KW-0418">Kinase</keyword>
<organism evidence="9 10">
    <name type="scientific">Polysphondylium violaceum</name>
    <dbReference type="NCBI Taxonomy" id="133409"/>
    <lineage>
        <taxon>Eukaryota</taxon>
        <taxon>Amoebozoa</taxon>
        <taxon>Evosea</taxon>
        <taxon>Eumycetozoa</taxon>
        <taxon>Dictyostelia</taxon>
        <taxon>Dictyosteliales</taxon>
        <taxon>Dictyosteliaceae</taxon>
        <taxon>Polysphondylium</taxon>
    </lineage>
</organism>
<keyword evidence="4" id="KW-0808">Transferase</keyword>
<sequence length="221" mass="23699">MFSRLFTRAIPRAFAASGYAKRAFTTAATGFVKPSVSKKLVLGATLATTAIATTGLVACADKTPLVGVPGTKFERTFIAIKPDGVNRGLVGEIICRFERKGFKLVGIKILHPTKAQAEEHYADLSTKPFFAGLCNYFSSGAVVAMVWEGKGVVKTGRTLIGATNPAESTPGTIRGDLCIEVGRNIIHGSDSTDSAKAEITLWFKDSEVAEYQGNQTWVYEK</sequence>
<evidence type="ECO:0000256" key="7">
    <source>
        <dbReference type="RuleBase" id="RU004011"/>
    </source>
</evidence>
<evidence type="ECO:0000313" key="9">
    <source>
        <dbReference type="EMBL" id="KAF2076178.1"/>
    </source>
</evidence>
<evidence type="ECO:0000256" key="2">
    <source>
        <dbReference type="ARBA" id="ARBA00008142"/>
    </source>
</evidence>
<dbReference type="PRINTS" id="PR01243">
    <property type="entry name" value="NUCDPKINASE"/>
</dbReference>
<dbReference type="Pfam" id="PF00334">
    <property type="entry name" value="NDK"/>
    <property type="match status" value="1"/>
</dbReference>
<dbReference type="GO" id="GO:0006183">
    <property type="term" value="P:GTP biosynthetic process"/>
    <property type="evidence" value="ECO:0007669"/>
    <property type="project" value="InterPro"/>
</dbReference>
<keyword evidence="10" id="KW-1185">Reference proteome</keyword>
<dbReference type="SUPFAM" id="SSF54919">
    <property type="entry name" value="Nucleoside diphosphate kinase, NDK"/>
    <property type="match status" value="1"/>
</dbReference>
<dbReference type="OrthoDB" id="2162449at2759"/>
<feature type="binding site" evidence="6">
    <location>
        <position position="129"/>
    </location>
    <ligand>
        <name>ATP</name>
        <dbReference type="ChEBI" id="CHEBI:30616"/>
    </ligand>
</feature>
<feature type="binding site" evidence="6">
    <location>
        <position position="81"/>
    </location>
    <ligand>
        <name>ATP</name>
        <dbReference type="ChEBI" id="CHEBI:30616"/>
    </ligand>
</feature>
<feature type="active site" description="Pros-phosphohistidine intermediate" evidence="6">
    <location>
        <position position="187"/>
    </location>
</feature>
<evidence type="ECO:0000256" key="6">
    <source>
        <dbReference type="PROSITE-ProRule" id="PRU00706"/>
    </source>
</evidence>
<evidence type="ECO:0000256" key="4">
    <source>
        <dbReference type="ARBA" id="ARBA00022679"/>
    </source>
</evidence>
<dbReference type="SMART" id="SM00562">
    <property type="entry name" value="NDK"/>
    <property type="match status" value="1"/>
</dbReference>
<dbReference type="InterPro" id="IPR036850">
    <property type="entry name" value="NDK-like_dom_sf"/>
</dbReference>
<comment type="cofactor">
    <cofactor evidence="1">
        <name>Mg(2+)</name>
        <dbReference type="ChEBI" id="CHEBI:18420"/>
    </cofactor>
</comment>
<proteinExistence type="inferred from homology"/>
<protein>
    <recommendedName>
        <fullName evidence="3">nucleoside-diphosphate kinase</fullName>
        <ecNumber evidence="3">2.7.4.6</ecNumber>
    </recommendedName>
</protein>